<dbReference type="EMBL" id="LT629802">
    <property type="protein sequence ID" value="SDU99139.1"/>
    <property type="molecule type" value="Genomic_DNA"/>
</dbReference>
<feature type="transmembrane region" description="Helical" evidence="1">
    <location>
        <begin position="161"/>
        <end position="181"/>
    </location>
</feature>
<feature type="transmembrane region" description="Helical" evidence="1">
    <location>
        <begin position="130"/>
        <end position="149"/>
    </location>
</feature>
<feature type="transmembrane region" description="Helical" evidence="1">
    <location>
        <begin position="56"/>
        <end position="74"/>
    </location>
</feature>
<keyword evidence="1" id="KW-1133">Transmembrane helix</keyword>
<keyword evidence="3" id="KW-1185">Reference proteome</keyword>
<evidence type="ECO:0000313" key="2">
    <source>
        <dbReference type="EMBL" id="SDU99139.1"/>
    </source>
</evidence>
<dbReference type="RefSeq" id="WP_084378170.1">
    <property type="nucleotide sequence ID" value="NZ_LS483433.1"/>
</dbReference>
<accession>A0A1H2N0V9</accession>
<dbReference type="Pfam" id="PF12730">
    <property type="entry name" value="ABC2_membrane_4"/>
    <property type="match status" value="1"/>
</dbReference>
<dbReference type="AlphaFoldDB" id="A0A1H2N0V9"/>
<protein>
    <submittedName>
        <fullName evidence="2">ABC-2 type transport system permease protein</fullName>
    </submittedName>
</protein>
<sequence>MKLLPVIFKRQLNNYLCLPLTYFSIAVFVIANAVLGFHAGNFLEQNQTDLHAFFQYHPWLYLFLIPVISTQLWSDEHKADSLNFFYSLPVTALELTLGKFLAAWTICGLTLLLTFPLLITINYLGTANDSVILVQYLGSWLLSGAYLSASGFICVLTHQRLIILGSTCALLMTTSILFSMIDAMDHQTPIWIIDSLTELSPSIRFNTIDSGLLTLHDLLYFASLILVFLAATNVTLNYRKV</sequence>
<feature type="transmembrane region" description="Helical" evidence="1">
    <location>
        <begin position="101"/>
        <end position="124"/>
    </location>
</feature>
<name>A0A1H2N0V9_9PSED</name>
<dbReference type="STRING" id="46679.SAMN05216202_2782"/>
<feature type="transmembrane region" description="Helical" evidence="1">
    <location>
        <begin position="218"/>
        <end position="238"/>
    </location>
</feature>
<keyword evidence="1" id="KW-0472">Membrane</keyword>
<proteinExistence type="predicted"/>
<feature type="transmembrane region" description="Helical" evidence="1">
    <location>
        <begin position="12"/>
        <end position="36"/>
    </location>
</feature>
<gene>
    <name evidence="2" type="ORF">SAMN05216202_2782</name>
</gene>
<keyword evidence="1" id="KW-0812">Transmembrane</keyword>
<evidence type="ECO:0000313" key="3">
    <source>
        <dbReference type="Proteomes" id="UP000198600"/>
    </source>
</evidence>
<dbReference type="Proteomes" id="UP000198600">
    <property type="component" value="Chromosome I"/>
</dbReference>
<dbReference type="OrthoDB" id="9794512at2"/>
<reference evidence="3" key="1">
    <citation type="submission" date="2016-10" db="EMBL/GenBank/DDBJ databases">
        <authorList>
            <person name="Varghese N."/>
            <person name="Submissions S."/>
        </authorList>
    </citation>
    <scope>NUCLEOTIDE SEQUENCE [LARGE SCALE GENOMIC DNA]</scope>
    <source>
        <strain evidence="3">LMG 2223</strain>
    </source>
</reference>
<organism evidence="2 3">
    <name type="scientific">Pseudomonas mucidolens</name>
    <dbReference type="NCBI Taxonomy" id="46679"/>
    <lineage>
        <taxon>Bacteria</taxon>
        <taxon>Pseudomonadati</taxon>
        <taxon>Pseudomonadota</taxon>
        <taxon>Gammaproteobacteria</taxon>
        <taxon>Pseudomonadales</taxon>
        <taxon>Pseudomonadaceae</taxon>
        <taxon>Pseudomonas</taxon>
    </lineage>
</organism>
<evidence type="ECO:0000256" key="1">
    <source>
        <dbReference type="SAM" id="Phobius"/>
    </source>
</evidence>